<accession>A0AAJ2NQV3</accession>
<comment type="subcellular location">
    <subcellularLocation>
        <location evidence="1">Cell membrane</location>
        <topology evidence="1">Multi-pass membrane protein</topology>
    </subcellularLocation>
</comment>
<dbReference type="RefSeq" id="WP_323467433.1">
    <property type="nucleotide sequence ID" value="NZ_CP144224.1"/>
</dbReference>
<dbReference type="Pfam" id="PF06081">
    <property type="entry name" value="ArAE_1"/>
    <property type="match status" value="1"/>
</dbReference>
<dbReference type="InterPro" id="IPR010343">
    <property type="entry name" value="ArAE_1"/>
</dbReference>
<evidence type="ECO:0000256" key="1">
    <source>
        <dbReference type="ARBA" id="ARBA00004651"/>
    </source>
</evidence>
<name>A0AAJ2NQV3_ALKPS</name>
<reference evidence="7" key="1">
    <citation type="submission" date="2023-10" db="EMBL/GenBank/DDBJ databases">
        <title>Screening of Alkalihalophilus pseudofirmusBZ-TG-HK211 and Its Alleviation of Salt Stress on Rapeseed Growth.</title>
        <authorList>
            <person name="Zhao B."/>
            <person name="Guo T."/>
        </authorList>
    </citation>
    <scope>NUCLEOTIDE SEQUENCE</scope>
    <source>
        <strain evidence="7">BZ-TG-HK211</strain>
    </source>
</reference>
<dbReference type="PANTHER" id="PTHR40064">
    <property type="entry name" value="MEMBRANE PROTEIN-RELATED"/>
    <property type="match status" value="1"/>
</dbReference>
<comment type="caution">
    <text evidence="7">The sequence shown here is derived from an EMBL/GenBank/DDBJ whole genome shotgun (WGS) entry which is preliminary data.</text>
</comment>
<dbReference type="AlphaFoldDB" id="A0AAJ2NQV3"/>
<sequence length="315" mass="35776">MKKITIPSKFIGGRIIKTGVAVFITALICQFLNLPVAFAIVTAIVTIEPTAADSIRKGLQRFPASLIGTAISLTIIYFFGQSPLSYTLAAVLTITACVKLKLEAGTLVATLAAVAIVPTVEGNYLLTFLERAGTTTIALFISTVVNVSIFPPKFFRMIEIRNRMLFKDTADLLSQKGKDLLGQDIDRKKSKKQYEQVAKEIERSLQLCQYQLEEWKFHRHSIEEMRRFHLEQKKLQLLQQVLYHLNGLFVTKLHTHYLEEKQKDLLSFTFLSLSCALKDPSQPISNEHFERIKQLDNEFWHLRSNTDADAETVKK</sequence>
<feature type="transmembrane region" description="Helical" evidence="6">
    <location>
        <begin position="137"/>
        <end position="155"/>
    </location>
</feature>
<evidence type="ECO:0000256" key="4">
    <source>
        <dbReference type="ARBA" id="ARBA00022989"/>
    </source>
</evidence>
<protein>
    <submittedName>
        <fullName evidence="7">Aromatic acid exporter family protein</fullName>
    </submittedName>
</protein>
<proteinExistence type="predicted"/>
<keyword evidence="3 6" id="KW-0812">Transmembrane</keyword>
<feature type="transmembrane region" description="Helical" evidence="6">
    <location>
        <begin position="20"/>
        <end position="47"/>
    </location>
</feature>
<gene>
    <name evidence="7" type="ORF">RYX45_16670</name>
</gene>
<dbReference type="PANTHER" id="PTHR40064:SF1">
    <property type="entry name" value="MEMBRANE PROTEIN"/>
    <property type="match status" value="1"/>
</dbReference>
<dbReference type="Proteomes" id="UP001285636">
    <property type="component" value="Unassembled WGS sequence"/>
</dbReference>
<evidence type="ECO:0000256" key="5">
    <source>
        <dbReference type="ARBA" id="ARBA00023136"/>
    </source>
</evidence>
<evidence type="ECO:0000313" key="8">
    <source>
        <dbReference type="Proteomes" id="UP001285636"/>
    </source>
</evidence>
<evidence type="ECO:0000313" key="7">
    <source>
        <dbReference type="EMBL" id="MDV2886828.1"/>
    </source>
</evidence>
<evidence type="ECO:0000256" key="6">
    <source>
        <dbReference type="SAM" id="Phobius"/>
    </source>
</evidence>
<evidence type="ECO:0000256" key="2">
    <source>
        <dbReference type="ARBA" id="ARBA00022475"/>
    </source>
</evidence>
<dbReference type="InterPro" id="IPR052984">
    <property type="entry name" value="UPF0421"/>
</dbReference>
<dbReference type="EMBL" id="JAWJAY010000005">
    <property type="protein sequence ID" value="MDV2886828.1"/>
    <property type="molecule type" value="Genomic_DNA"/>
</dbReference>
<organism evidence="7 8">
    <name type="scientific">Alkalihalophilus pseudofirmus</name>
    <name type="common">Bacillus pseudofirmus</name>
    <dbReference type="NCBI Taxonomy" id="79885"/>
    <lineage>
        <taxon>Bacteria</taxon>
        <taxon>Bacillati</taxon>
        <taxon>Bacillota</taxon>
        <taxon>Bacilli</taxon>
        <taxon>Bacillales</taxon>
        <taxon>Bacillaceae</taxon>
        <taxon>Alkalihalophilus</taxon>
    </lineage>
</organism>
<keyword evidence="4 6" id="KW-1133">Transmembrane helix</keyword>
<keyword evidence="5 6" id="KW-0472">Membrane</keyword>
<feature type="transmembrane region" description="Helical" evidence="6">
    <location>
        <begin position="86"/>
        <end position="117"/>
    </location>
</feature>
<feature type="transmembrane region" description="Helical" evidence="6">
    <location>
        <begin position="59"/>
        <end position="79"/>
    </location>
</feature>
<dbReference type="GO" id="GO:0005886">
    <property type="term" value="C:plasma membrane"/>
    <property type="evidence" value="ECO:0007669"/>
    <property type="project" value="UniProtKB-SubCell"/>
</dbReference>
<keyword evidence="2" id="KW-1003">Cell membrane</keyword>
<evidence type="ECO:0000256" key="3">
    <source>
        <dbReference type="ARBA" id="ARBA00022692"/>
    </source>
</evidence>